<dbReference type="FunFam" id="3.40.50.300:FF:000991">
    <property type="entry name" value="Dephospho-CoA kinase"/>
    <property type="match status" value="1"/>
</dbReference>
<gene>
    <name evidence="8" type="primary">coaE</name>
    <name evidence="10" type="ORF">C7B45_15020</name>
</gene>
<keyword evidence="3 8" id="KW-0808">Transferase</keyword>
<keyword evidence="6 8" id="KW-0067">ATP-binding</keyword>
<organism evidence="10 11">
    <name type="scientific">Sulfobacillus acidophilus</name>
    <dbReference type="NCBI Taxonomy" id="53633"/>
    <lineage>
        <taxon>Bacteria</taxon>
        <taxon>Bacillati</taxon>
        <taxon>Bacillota</taxon>
        <taxon>Clostridia</taxon>
        <taxon>Eubacteriales</taxon>
        <taxon>Clostridiales Family XVII. Incertae Sedis</taxon>
        <taxon>Sulfobacillus</taxon>
    </lineage>
</organism>
<dbReference type="AlphaFoldDB" id="A0A2T2WDX0"/>
<keyword evidence="7 8" id="KW-0173">Coenzyme A biosynthesis</keyword>
<evidence type="ECO:0000256" key="9">
    <source>
        <dbReference type="NCBIfam" id="TIGR00152"/>
    </source>
</evidence>
<comment type="catalytic activity">
    <reaction evidence="8">
        <text>3'-dephospho-CoA + ATP = ADP + CoA + H(+)</text>
        <dbReference type="Rhea" id="RHEA:18245"/>
        <dbReference type="ChEBI" id="CHEBI:15378"/>
        <dbReference type="ChEBI" id="CHEBI:30616"/>
        <dbReference type="ChEBI" id="CHEBI:57287"/>
        <dbReference type="ChEBI" id="CHEBI:57328"/>
        <dbReference type="ChEBI" id="CHEBI:456216"/>
        <dbReference type="EC" id="2.7.1.24"/>
    </reaction>
</comment>
<dbReference type="Pfam" id="PF01121">
    <property type="entry name" value="CoaE"/>
    <property type="match status" value="1"/>
</dbReference>
<dbReference type="SUPFAM" id="SSF52540">
    <property type="entry name" value="P-loop containing nucleoside triphosphate hydrolases"/>
    <property type="match status" value="1"/>
</dbReference>
<comment type="similarity">
    <text evidence="1 8">Belongs to the CoaE family.</text>
</comment>
<dbReference type="EMBL" id="PXYV01000063">
    <property type="protein sequence ID" value="PSR20437.1"/>
    <property type="molecule type" value="Genomic_DNA"/>
</dbReference>
<dbReference type="UniPathway" id="UPA00241">
    <property type="reaction ID" value="UER00356"/>
</dbReference>
<dbReference type="PANTHER" id="PTHR10695:SF46">
    <property type="entry name" value="BIFUNCTIONAL COENZYME A SYNTHASE-RELATED"/>
    <property type="match status" value="1"/>
</dbReference>
<evidence type="ECO:0000256" key="7">
    <source>
        <dbReference type="ARBA" id="ARBA00022993"/>
    </source>
</evidence>
<dbReference type="InterPro" id="IPR001977">
    <property type="entry name" value="Depp_CoAkinase"/>
</dbReference>
<dbReference type="Proteomes" id="UP000241848">
    <property type="component" value="Unassembled WGS sequence"/>
</dbReference>
<protein>
    <recommendedName>
        <fullName evidence="8 9">Dephospho-CoA kinase</fullName>
        <ecNumber evidence="8 9">2.7.1.24</ecNumber>
    </recommendedName>
    <alternativeName>
        <fullName evidence="8">Dephosphocoenzyme A kinase</fullName>
    </alternativeName>
</protein>
<dbReference type="EC" id="2.7.1.24" evidence="8 9"/>
<dbReference type="PANTHER" id="PTHR10695">
    <property type="entry name" value="DEPHOSPHO-COA KINASE-RELATED"/>
    <property type="match status" value="1"/>
</dbReference>
<name>A0A2T2WDX0_9FIRM</name>
<dbReference type="GO" id="GO:0004140">
    <property type="term" value="F:dephospho-CoA kinase activity"/>
    <property type="evidence" value="ECO:0007669"/>
    <property type="project" value="UniProtKB-UniRule"/>
</dbReference>
<evidence type="ECO:0000256" key="5">
    <source>
        <dbReference type="ARBA" id="ARBA00022777"/>
    </source>
</evidence>
<dbReference type="GO" id="GO:0005524">
    <property type="term" value="F:ATP binding"/>
    <property type="evidence" value="ECO:0007669"/>
    <property type="project" value="UniProtKB-UniRule"/>
</dbReference>
<comment type="caution">
    <text evidence="10">The sequence shown here is derived from an EMBL/GenBank/DDBJ whole genome shotgun (WGS) entry which is preliminary data.</text>
</comment>
<reference evidence="10 11" key="1">
    <citation type="journal article" date="2014" name="BMC Genomics">
        <title>Comparison of environmental and isolate Sulfobacillus genomes reveals diverse carbon, sulfur, nitrogen, and hydrogen metabolisms.</title>
        <authorList>
            <person name="Justice N.B."/>
            <person name="Norman A."/>
            <person name="Brown C.T."/>
            <person name="Singh A."/>
            <person name="Thomas B.C."/>
            <person name="Banfield J.F."/>
        </authorList>
    </citation>
    <scope>NUCLEOTIDE SEQUENCE [LARGE SCALE GENOMIC DNA]</scope>
    <source>
        <strain evidence="10">AMDSBA3</strain>
    </source>
</reference>
<dbReference type="PROSITE" id="PS51219">
    <property type="entry name" value="DPCK"/>
    <property type="match status" value="1"/>
</dbReference>
<dbReference type="NCBIfam" id="TIGR00152">
    <property type="entry name" value="dephospho-CoA kinase"/>
    <property type="match status" value="1"/>
</dbReference>
<dbReference type="Gene3D" id="3.40.50.300">
    <property type="entry name" value="P-loop containing nucleotide triphosphate hydrolases"/>
    <property type="match status" value="1"/>
</dbReference>
<evidence type="ECO:0000256" key="4">
    <source>
        <dbReference type="ARBA" id="ARBA00022741"/>
    </source>
</evidence>
<accession>A0A2T2WDX0</accession>
<keyword evidence="5 8" id="KW-0418">Kinase</keyword>
<dbReference type="GO" id="GO:0015937">
    <property type="term" value="P:coenzyme A biosynthetic process"/>
    <property type="evidence" value="ECO:0007669"/>
    <property type="project" value="UniProtKB-UniRule"/>
</dbReference>
<feature type="binding site" evidence="8">
    <location>
        <begin position="11"/>
        <end position="16"/>
    </location>
    <ligand>
        <name>ATP</name>
        <dbReference type="ChEBI" id="CHEBI:30616"/>
    </ligand>
</feature>
<dbReference type="CDD" id="cd02022">
    <property type="entry name" value="DPCK"/>
    <property type="match status" value="1"/>
</dbReference>
<dbReference type="GO" id="GO:0005737">
    <property type="term" value="C:cytoplasm"/>
    <property type="evidence" value="ECO:0007669"/>
    <property type="project" value="UniProtKB-SubCell"/>
</dbReference>
<comment type="subcellular location">
    <subcellularLocation>
        <location evidence="8">Cytoplasm</location>
    </subcellularLocation>
</comment>
<proteinExistence type="inferred from homology"/>
<keyword evidence="2 8" id="KW-0963">Cytoplasm</keyword>
<evidence type="ECO:0000256" key="6">
    <source>
        <dbReference type="ARBA" id="ARBA00022840"/>
    </source>
</evidence>
<dbReference type="HAMAP" id="MF_00376">
    <property type="entry name" value="Dephospho_CoA_kinase"/>
    <property type="match status" value="1"/>
</dbReference>
<sequence length="199" mass="21750">MRLIGLTGGIGSGKSSVSHILAKAGAYIIDADDITHQLQYRGEAVWKAIVDAFGWPVLLGDGQLDRKRLGHIVFNDVHERARLNAIVHPAVQREIRRLIATACSQGVALTVLDVPLLIEGGLYQIVDEVWVVYADPDQQIARICARDNVSEGTARRRLAAQMPLADKLSYAQRVIDNRGSLHALEKVVRSLWQSAVSGG</sequence>
<evidence type="ECO:0000256" key="8">
    <source>
        <dbReference type="HAMAP-Rule" id="MF_00376"/>
    </source>
</evidence>
<evidence type="ECO:0000313" key="10">
    <source>
        <dbReference type="EMBL" id="PSR20437.1"/>
    </source>
</evidence>
<evidence type="ECO:0000256" key="2">
    <source>
        <dbReference type="ARBA" id="ARBA00022490"/>
    </source>
</evidence>
<comment type="pathway">
    <text evidence="8">Cofactor biosynthesis; coenzyme A biosynthesis; CoA from (R)-pantothenate: step 5/5.</text>
</comment>
<evidence type="ECO:0000313" key="11">
    <source>
        <dbReference type="Proteomes" id="UP000241848"/>
    </source>
</evidence>
<evidence type="ECO:0000256" key="1">
    <source>
        <dbReference type="ARBA" id="ARBA00009018"/>
    </source>
</evidence>
<dbReference type="InterPro" id="IPR027417">
    <property type="entry name" value="P-loop_NTPase"/>
</dbReference>
<comment type="function">
    <text evidence="8">Catalyzes the phosphorylation of the 3'-hydroxyl group of dephosphocoenzyme A to form coenzyme A.</text>
</comment>
<keyword evidence="4 8" id="KW-0547">Nucleotide-binding</keyword>
<evidence type="ECO:0000256" key="3">
    <source>
        <dbReference type="ARBA" id="ARBA00022679"/>
    </source>
</evidence>